<evidence type="ECO:0000313" key="13">
    <source>
        <dbReference type="EMBL" id="PCC41215.1"/>
    </source>
</evidence>
<keyword evidence="6 14" id="KW-0418">Kinase</keyword>
<reference evidence="13 15" key="1">
    <citation type="journal article" date="2017" name="Elife">
        <title>Extensive horizontal gene transfer in cheese-associated bacteria.</title>
        <authorList>
            <person name="Bonham K.S."/>
            <person name="Wolfe B.E."/>
            <person name="Dutton R.J."/>
        </authorList>
    </citation>
    <scope>NUCLEOTIDE SEQUENCE [LARGE SCALE GENOMIC DNA]</scope>
    <source>
        <strain evidence="13 15">962_8</strain>
    </source>
</reference>
<keyword evidence="10" id="KW-0472">Membrane</keyword>
<dbReference type="GO" id="GO:0016020">
    <property type="term" value="C:membrane"/>
    <property type="evidence" value="ECO:0007669"/>
    <property type="project" value="InterPro"/>
</dbReference>
<feature type="region of interest" description="Disordered" evidence="9">
    <location>
        <begin position="1"/>
        <end position="41"/>
    </location>
</feature>
<dbReference type="Gene3D" id="1.20.5.1930">
    <property type="match status" value="1"/>
</dbReference>
<evidence type="ECO:0000256" key="2">
    <source>
        <dbReference type="ARBA" id="ARBA00012438"/>
    </source>
</evidence>
<keyword evidence="7" id="KW-0067">ATP-binding</keyword>
<evidence type="ECO:0000256" key="10">
    <source>
        <dbReference type="SAM" id="Phobius"/>
    </source>
</evidence>
<dbReference type="Pfam" id="PF07730">
    <property type="entry name" value="HisKA_3"/>
    <property type="match status" value="1"/>
</dbReference>
<dbReference type="EC" id="2.7.13.3" evidence="2"/>
<feature type="compositionally biased region" description="Basic residues" evidence="9">
    <location>
        <begin position="17"/>
        <end position="32"/>
    </location>
</feature>
<proteinExistence type="predicted"/>
<dbReference type="InterPro" id="IPR050482">
    <property type="entry name" value="Sensor_HK_TwoCompSys"/>
</dbReference>
<evidence type="ECO:0000256" key="8">
    <source>
        <dbReference type="ARBA" id="ARBA00023012"/>
    </source>
</evidence>
<evidence type="ECO:0000256" key="5">
    <source>
        <dbReference type="ARBA" id="ARBA00022741"/>
    </source>
</evidence>
<protein>
    <recommendedName>
        <fullName evidence="2">histidine kinase</fullName>
        <ecNumber evidence="2">2.7.13.3</ecNumber>
    </recommendedName>
</protein>
<feature type="transmembrane region" description="Helical" evidence="10">
    <location>
        <begin position="100"/>
        <end position="117"/>
    </location>
</feature>
<feature type="transmembrane region" description="Helical" evidence="10">
    <location>
        <begin position="192"/>
        <end position="215"/>
    </location>
</feature>
<feature type="transmembrane region" description="Helical" evidence="10">
    <location>
        <begin position="70"/>
        <end position="93"/>
    </location>
</feature>
<evidence type="ECO:0000256" key="1">
    <source>
        <dbReference type="ARBA" id="ARBA00000085"/>
    </source>
</evidence>
<dbReference type="AlphaFoldDB" id="A0A2A3YQ44"/>
<evidence type="ECO:0000259" key="12">
    <source>
        <dbReference type="Pfam" id="PF23539"/>
    </source>
</evidence>
<dbReference type="CDD" id="cd16917">
    <property type="entry name" value="HATPase_UhpB-NarQ-NarX-like"/>
    <property type="match status" value="1"/>
</dbReference>
<keyword evidence="3" id="KW-0597">Phosphoprotein</keyword>
<feature type="domain" description="Signal transduction histidine kinase subgroup 3 dimerisation and phosphoacceptor" evidence="11">
    <location>
        <begin position="244"/>
        <end position="309"/>
    </location>
</feature>
<dbReference type="InterPro" id="IPR036890">
    <property type="entry name" value="HATPase_C_sf"/>
</dbReference>
<dbReference type="Pfam" id="PF23539">
    <property type="entry name" value="DUF7134"/>
    <property type="match status" value="1"/>
</dbReference>
<dbReference type="PANTHER" id="PTHR24421:SF10">
    <property type="entry name" value="NITRATE_NITRITE SENSOR PROTEIN NARQ"/>
    <property type="match status" value="1"/>
</dbReference>
<dbReference type="PANTHER" id="PTHR24421">
    <property type="entry name" value="NITRATE/NITRITE SENSOR PROTEIN NARX-RELATED"/>
    <property type="match status" value="1"/>
</dbReference>
<keyword evidence="8" id="KW-0902">Two-component regulatory system</keyword>
<sequence>MGARSNACSAGDLGSARRNRRRRCPSARRPARERHTEPLTRAGAMPASIRRTFASILTPEIQPATVTARYAWAIDTALVMGVFLYNLPIVFALAPNPSTFPLPGLLVSIGLCFPYLWRRSYPLVSYAVICSACLLQLIVNEGILGANVMVLFTVFNIATRYKLPVSSLAAMLASACLLVAFAPAIIDYGVQFGVQSSLILVTIAAWLIGVSLRVWRSYIASLKERTLQLEREKEAQARIIAAEERNRIAREIHDVVSHSLSVVVLMTEGAMTRIRDDPNGATEALTTARDTGRTAMTEMRRMVGVLRTSEASSLSPQPGVADVDTLIEASSATGIATSLTTQGDPRDLPAGLDLCVFRIVQEGLTNARKHGGTGLSRVDVCLGYTPNDVLVDVRDDGGGRRASSSEGGHGVVGIRERASLYSGTVEARNLPSGGFALTVRLMIGEDS</sequence>
<evidence type="ECO:0000256" key="3">
    <source>
        <dbReference type="ARBA" id="ARBA00022553"/>
    </source>
</evidence>
<keyword evidence="4" id="KW-0808">Transferase</keyword>
<accession>A0A2A3YQ44</accession>
<name>A0A2A3YQ44_BREAU</name>
<dbReference type="Proteomes" id="UP000297736">
    <property type="component" value="Unassembled WGS sequence"/>
</dbReference>
<feature type="domain" description="DUF7134" evidence="12">
    <location>
        <begin position="69"/>
        <end position="214"/>
    </location>
</feature>
<evidence type="ECO:0000256" key="4">
    <source>
        <dbReference type="ARBA" id="ARBA00022679"/>
    </source>
</evidence>
<gene>
    <name evidence="13" type="ORF">CIK65_18830</name>
    <name evidence="14" type="ORF">EB834_18660</name>
</gene>
<feature type="transmembrane region" description="Helical" evidence="10">
    <location>
        <begin position="167"/>
        <end position="186"/>
    </location>
</feature>
<evidence type="ECO:0000313" key="14">
    <source>
        <dbReference type="EMBL" id="TGD36714.1"/>
    </source>
</evidence>
<evidence type="ECO:0000259" key="11">
    <source>
        <dbReference type="Pfam" id="PF07730"/>
    </source>
</evidence>
<dbReference type="InterPro" id="IPR055558">
    <property type="entry name" value="DUF7134"/>
</dbReference>
<dbReference type="InterPro" id="IPR011712">
    <property type="entry name" value="Sig_transdc_His_kin_sub3_dim/P"/>
</dbReference>
<keyword evidence="10" id="KW-0812">Transmembrane</keyword>
<comment type="caution">
    <text evidence="13">The sequence shown here is derived from an EMBL/GenBank/DDBJ whole genome shotgun (WGS) entry which is preliminary data.</text>
</comment>
<dbReference type="EMBL" id="RHFF01000025">
    <property type="protein sequence ID" value="TGD36714.1"/>
    <property type="molecule type" value="Genomic_DNA"/>
</dbReference>
<keyword evidence="10" id="KW-1133">Transmembrane helix</keyword>
<feature type="transmembrane region" description="Helical" evidence="10">
    <location>
        <begin position="123"/>
        <end position="155"/>
    </location>
</feature>
<dbReference type="EMBL" id="NRGQ01000052">
    <property type="protein sequence ID" value="PCC41215.1"/>
    <property type="molecule type" value="Genomic_DNA"/>
</dbReference>
<evidence type="ECO:0000313" key="16">
    <source>
        <dbReference type="Proteomes" id="UP000297736"/>
    </source>
</evidence>
<dbReference type="Proteomes" id="UP000218620">
    <property type="component" value="Unassembled WGS sequence"/>
</dbReference>
<dbReference type="GO" id="GO:0000155">
    <property type="term" value="F:phosphorelay sensor kinase activity"/>
    <property type="evidence" value="ECO:0007669"/>
    <property type="project" value="InterPro"/>
</dbReference>
<dbReference type="GO" id="GO:0005524">
    <property type="term" value="F:ATP binding"/>
    <property type="evidence" value="ECO:0007669"/>
    <property type="project" value="UniProtKB-KW"/>
</dbReference>
<reference evidence="14 16" key="2">
    <citation type="submission" date="2018-10" db="EMBL/GenBank/DDBJ databases">
        <title>Brevibacterium genomes from Austrain hard cheese rinds.</title>
        <authorList>
            <person name="Anast J.M."/>
            <person name="Dzieciol M."/>
            <person name="Schultz D.L."/>
            <person name="Mann E."/>
            <person name="Wagner M."/>
            <person name="Schmitz-Esser S."/>
        </authorList>
    </citation>
    <scope>NUCLEOTIDE SEQUENCE [LARGE SCALE GENOMIC DNA]</scope>
    <source>
        <strain evidence="14 16">L261</strain>
    </source>
</reference>
<evidence type="ECO:0000313" key="15">
    <source>
        <dbReference type="Proteomes" id="UP000218620"/>
    </source>
</evidence>
<dbReference type="Gene3D" id="3.30.565.10">
    <property type="entry name" value="Histidine kinase-like ATPase, C-terminal domain"/>
    <property type="match status" value="1"/>
</dbReference>
<evidence type="ECO:0000256" key="9">
    <source>
        <dbReference type="SAM" id="MobiDB-lite"/>
    </source>
</evidence>
<comment type="catalytic activity">
    <reaction evidence="1">
        <text>ATP + protein L-histidine = ADP + protein N-phospho-L-histidine.</text>
        <dbReference type="EC" id="2.7.13.3"/>
    </reaction>
</comment>
<evidence type="ECO:0000256" key="6">
    <source>
        <dbReference type="ARBA" id="ARBA00022777"/>
    </source>
</evidence>
<evidence type="ECO:0000256" key="7">
    <source>
        <dbReference type="ARBA" id="ARBA00022840"/>
    </source>
</evidence>
<organism evidence="13 15">
    <name type="scientific">Brevibacterium aurantiacum</name>
    <dbReference type="NCBI Taxonomy" id="273384"/>
    <lineage>
        <taxon>Bacteria</taxon>
        <taxon>Bacillati</taxon>
        <taxon>Actinomycetota</taxon>
        <taxon>Actinomycetes</taxon>
        <taxon>Micrococcales</taxon>
        <taxon>Brevibacteriaceae</taxon>
        <taxon>Brevibacterium</taxon>
    </lineage>
</organism>
<keyword evidence="5" id="KW-0547">Nucleotide-binding</keyword>
<dbReference type="GO" id="GO:0046983">
    <property type="term" value="F:protein dimerization activity"/>
    <property type="evidence" value="ECO:0007669"/>
    <property type="project" value="InterPro"/>
</dbReference>
<dbReference type="SUPFAM" id="SSF55874">
    <property type="entry name" value="ATPase domain of HSP90 chaperone/DNA topoisomerase II/histidine kinase"/>
    <property type="match status" value="1"/>
</dbReference>